<organism evidence="5">
    <name type="scientific">Brassica oleracea</name>
    <name type="common">Wild cabbage</name>
    <dbReference type="NCBI Taxonomy" id="3712"/>
    <lineage>
        <taxon>Eukaryota</taxon>
        <taxon>Viridiplantae</taxon>
        <taxon>Streptophyta</taxon>
        <taxon>Embryophyta</taxon>
        <taxon>Tracheophyta</taxon>
        <taxon>Spermatophyta</taxon>
        <taxon>Magnoliopsida</taxon>
        <taxon>eudicotyledons</taxon>
        <taxon>Gunneridae</taxon>
        <taxon>Pentapetalae</taxon>
        <taxon>rosids</taxon>
        <taxon>malvids</taxon>
        <taxon>Brassicales</taxon>
        <taxon>Brassicaceae</taxon>
        <taxon>Brassiceae</taxon>
        <taxon>Brassica</taxon>
    </lineage>
</organism>
<name>A0A3P6G017_BRAOL</name>
<comment type="subcellular location">
    <subcellularLocation>
        <location evidence="1">Plastid</location>
        <location evidence="1">Chloroplast</location>
    </subcellularLocation>
</comment>
<evidence type="ECO:0000256" key="1">
    <source>
        <dbReference type="ARBA" id="ARBA00004229"/>
    </source>
</evidence>
<evidence type="ECO:0000313" key="5">
    <source>
        <dbReference type="EMBL" id="VDD58848.1"/>
    </source>
</evidence>
<gene>
    <name evidence="5" type="ORF">BOLC8T52077H</name>
</gene>
<evidence type="ECO:0000256" key="3">
    <source>
        <dbReference type="ARBA" id="ARBA00022528"/>
    </source>
</evidence>
<dbReference type="InterPro" id="IPR002347">
    <property type="entry name" value="SDR_fam"/>
</dbReference>
<dbReference type="Pfam" id="PF13561">
    <property type="entry name" value="adh_short_C2"/>
    <property type="match status" value="2"/>
</dbReference>
<dbReference type="PANTHER" id="PTHR42820">
    <property type="entry name" value="SHORT-CHAIN DEHYDROGENASE REDUCTASE"/>
    <property type="match status" value="1"/>
</dbReference>
<dbReference type="GO" id="GO:0009507">
    <property type="term" value="C:chloroplast"/>
    <property type="evidence" value="ECO:0007669"/>
    <property type="project" value="UniProtKB-SubCell"/>
</dbReference>
<proteinExistence type="inferred from homology"/>
<keyword evidence="4" id="KW-0934">Plastid</keyword>
<dbReference type="EMBL" id="LR031879">
    <property type="protein sequence ID" value="VDD58848.1"/>
    <property type="molecule type" value="Genomic_DNA"/>
</dbReference>
<dbReference type="PANTHER" id="PTHR42820:SF19">
    <property type="entry name" value="3-OXOACYL-[ACYL-CARRIER-PROTEIN] REDUCTASE"/>
    <property type="match status" value="1"/>
</dbReference>
<evidence type="ECO:0000256" key="4">
    <source>
        <dbReference type="ARBA" id="ARBA00022640"/>
    </source>
</evidence>
<keyword evidence="3" id="KW-0150">Chloroplast</keyword>
<evidence type="ECO:0008006" key="6">
    <source>
        <dbReference type="Google" id="ProtNLM"/>
    </source>
</evidence>
<dbReference type="SUPFAM" id="SSF51735">
    <property type="entry name" value="NAD(P)-binding Rossmann-fold domains"/>
    <property type="match status" value="1"/>
</dbReference>
<comment type="similarity">
    <text evidence="2">Belongs to the short-chain dehydrogenases/reductases (SDR) family.</text>
</comment>
<dbReference type="InterPro" id="IPR036291">
    <property type="entry name" value="NAD(P)-bd_dom_sf"/>
</dbReference>
<sequence length="283" mass="30732">MLGAAKDDKIQTRCHNIELRKTGMSNDWQSLCLNAAMGICVRNSCCSRLLFITFLCALTIVNDALSPDGEALVSFRSGVSKSDGVITDMKCYIHPLSLKCLTNVVGTQVCGASGIGAEAARLFTEHGARVVITDVKDELGRNVTVSIGEDKVSYFHCDVRKETEVESPVKFTVEKHGRIDVLFSNAGVPEPLLDIRDLNLEAFDRSQRSCAVWVATPLVCEGYKIKMEASELEEIFSEAANLKGIVLKARHVAEAALFLASDDSAYVSGHNLLVDGGFSVIKN</sequence>
<dbReference type="Gene3D" id="3.40.50.720">
    <property type="entry name" value="NAD(P)-binding Rossmann-like Domain"/>
    <property type="match status" value="2"/>
</dbReference>
<evidence type="ECO:0000256" key="2">
    <source>
        <dbReference type="ARBA" id="ARBA00006484"/>
    </source>
</evidence>
<reference evidence="5" key="1">
    <citation type="submission" date="2018-11" db="EMBL/GenBank/DDBJ databases">
        <authorList>
            <consortium name="Genoscope - CEA"/>
            <person name="William W."/>
        </authorList>
    </citation>
    <scope>NUCLEOTIDE SEQUENCE</scope>
</reference>
<dbReference type="AlphaFoldDB" id="A0A3P6G017"/>
<accession>A0A3P6G017</accession>
<protein>
    <recommendedName>
        <fullName evidence="6">3-oxoacyl-[acyl-carrier-protein] reductase</fullName>
    </recommendedName>
</protein>